<dbReference type="PANTHER" id="PTHR31001">
    <property type="entry name" value="UNCHARACTERIZED TRANSCRIPTIONAL REGULATORY PROTEIN"/>
    <property type="match status" value="1"/>
</dbReference>
<evidence type="ECO:0000313" key="7">
    <source>
        <dbReference type="Proteomes" id="UP001056384"/>
    </source>
</evidence>
<dbReference type="PROSITE" id="PS50048">
    <property type="entry name" value="ZN2_CY6_FUNGAL_2"/>
    <property type="match status" value="1"/>
</dbReference>
<dbReference type="GO" id="GO:0000981">
    <property type="term" value="F:DNA-binding transcription factor activity, RNA polymerase II-specific"/>
    <property type="evidence" value="ECO:0007669"/>
    <property type="project" value="InterPro"/>
</dbReference>
<dbReference type="GO" id="GO:0005634">
    <property type="term" value="C:nucleus"/>
    <property type="evidence" value="ECO:0007669"/>
    <property type="project" value="UniProtKB-SubCell"/>
</dbReference>
<dbReference type="InterPro" id="IPR001138">
    <property type="entry name" value="Zn2Cys6_DnaBD"/>
</dbReference>
<evidence type="ECO:0000256" key="1">
    <source>
        <dbReference type="ARBA" id="ARBA00004123"/>
    </source>
</evidence>
<dbReference type="GO" id="GO:0008270">
    <property type="term" value="F:zinc ion binding"/>
    <property type="evidence" value="ECO:0007669"/>
    <property type="project" value="InterPro"/>
</dbReference>
<feature type="region of interest" description="Disordered" evidence="4">
    <location>
        <begin position="82"/>
        <end position="147"/>
    </location>
</feature>
<feature type="domain" description="Zn(2)-C6 fungal-type" evidence="5">
    <location>
        <begin position="17"/>
        <end position="47"/>
    </location>
</feature>
<dbReference type="InterPro" id="IPR036864">
    <property type="entry name" value="Zn2-C6_fun-type_DNA-bd_sf"/>
</dbReference>
<feature type="region of interest" description="Disordered" evidence="4">
    <location>
        <begin position="189"/>
        <end position="228"/>
    </location>
</feature>
<sequence>MSSSKVSKASRPRAPRSCIPCGKRKVGCDKERPICGRCARAGISCSYVALRSPPAALTMIDETPSLASRASRLYELTHSANVGETASNPPLLPTDRATHWQRRPSHDKTAELRTGPHTELTAPGETGPNCVPTPVSPKRDSTTPTRDTGHLYVGPHTKGHYISSAHFALISQEVAAINDLLRDQKGYTRGQAEQLRGPIGQTFPASPPLTSPRFDSNGSSNDGTPNELPERELYGDLFPNIPAWTPQDNTLMQSAAPSIEEILAGMPTKEQSEVLIWSYMGGYHAKRSLFHGPSFLVQVRKFQHWFETRDPNYVLSVHFLSLLTAVLFAGSVVCPRFRLQTVFGNISRETLTSRLYRRAVRAIRLSEFPQSPSLQSLSAFIIVDSTWLREEQPLTCCSFIGVATRVAQMLGLHKEPTTFGHFSPVDVHIRRQIWWSIVSIDAQVAFASGLPPIIDCRLYNVLPVSELSAAAIREDFESHGNANKSILGIFIGGRFVFYKRGNEILHLLHSSLLSEADLDRILEITHTVKADMDSRREQILLIEKMTVPPETCDGTDVDALRHTESNAALAQFAKMLFALWAAKPYSVMYGPMRRHGLLPALRKKEPSVIIYCREYVHRFLRLAERRDFQPWHWCWPGQHQPLHSIMALISDLEDHPDDPEATETRKLVDLAIYKCIGSDDCGIVSHEDGNPDPRPLHPGGTQAWRFLRRARDRAWEMAGLDPSILTCPESVHDIRLKGVPDEDRDAKDQPDEWQDYAYGPIPQTYAEWSYLGQATDPNFGFINDLELQFQGGVGGVSC</sequence>
<proteinExistence type="predicted"/>
<comment type="subcellular location">
    <subcellularLocation>
        <location evidence="1">Nucleus</location>
    </subcellularLocation>
</comment>
<dbReference type="SMART" id="SM00906">
    <property type="entry name" value="Fungal_trans"/>
    <property type="match status" value="1"/>
</dbReference>
<dbReference type="PANTHER" id="PTHR31001:SF79">
    <property type="entry name" value="ZN(II)2CYS6 TRANSCRIPTION FACTOR (EUROFUNG)"/>
    <property type="match status" value="1"/>
</dbReference>
<evidence type="ECO:0000256" key="4">
    <source>
        <dbReference type="SAM" id="MobiDB-lite"/>
    </source>
</evidence>
<reference evidence="6" key="1">
    <citation type="submission" date="2022-06" db="EMBL/GenBank/DDBJ databases">
        <title>Complete genome sequences of two strains of the flax pathogen Septoria linicola.</title>
        <authorList>
            <person name="Lapalu N."/>
            <person name="Simon A."/>
            <person name="Demenou B."/>
            <person name="Paumier D."/>
            <person name="Guillot M.-P."/>
            <person name="Gout L."/>
            <person name="Valade R."/>
        </authorList>
    </citation>
    <scope>NUCLEOTIDE SEQUENCE</scope>
    <source>
        <strain evidence="6">SE15195</strain>
    </source>
</reference>
<dbReference type="GO" id="GO:0006351">
    <property type="term" value="P:DNA-templated transcription"/>
    <property type="evidence" value="ECO:0007669"/>
    <property type="project" value="InterPro"/>
</dbReference>
<dbReference type="Proteomes" id="UP001056384">
    <property type="component" value="Chromosome 8"/>
</dbReference>
<dbReference type="CDD" id="cd00067">
    <property type="entry name" value="GAL4"/>
    <property type="match status" value="1"/>
</dbReference>
<dbReference type="InterPro" id="IPR050613">
    <property type="entry name" value="Sec_Metabolite_Reg"/>
</dbReference>
<dbReference type="SUPFAM" id="SSF57701">
    <property type="entry name" value="Zn2/Cys6 DNA-binding domain"/>
    <property type="match status" value="1"/>
</dbReference>
<evidence type="ECO:0000313" key="6">
    <source>
        <dbReference type="EMBL" id="USW55943.1"/>
    </source>
</evidence>
<evidence type="ECO:0000256" key="2">
    <source>
        <dbReference type="ARBA" id="ARBA00022723"/>
    </source>
</evidence>
<dbReference type="Gene3D" id="4.10.240.10">
    <property type="entry name" value="Zn(2)-C6 fungal-type DNA-binding domain"/>
    <property type="match status" value="1"/>
</dbReference>
<dbReference type="GO" id="GO:0003677">
    <property type="term" value="F:DNA binding"/>
    <property type="evidence" value="ECO:0007669"/>
    <property type="project" value="InterPro"/>
</dbReference>
<dbReference type="EMBL" id="CP099425">
    <property type="protein sequence ID" value="USW55943.1"/>
    <property type="molecule type" value="Genomic_DNA"/>
</dbReference>
<gene>
    <name evidence="6" type="ORF">Slin15195_G092620</name>
</gene>
<evidence type="ECO:0000259" key="5">
    <source>
        <dbReference type="PROSITE" id="PS50048"/>
    </source>
</evidence>
<protein>
    <recommendedName>
        <fullName evidence="5">Zn(2)-C6 fungal-type domain-containing protein</fullName>
    </recommendedName>
</protein>
<feature type="compositionally biased region" description="Polar residues" evidence="4">
    <location>
        <begin position="213"/>
        <end position="224"/>
    </location>
</feature>
<dbReference type="Pfam" id="PF04082">
    <property type="entry name" value="Fungal_trans"/>
    <property type="match status" value="1"/>
</dbReference>
<name>A0A9Q9AZ95_9PEZI</name>
<evidence type="ECO:0000256" key="3">
    <source>
        <dbReference type="ARBA" id="ARBA00023242"/>
    </source>
</evidence>
<keyword evidence="7" id="KW-1185">Reference proteome</keyword>
<dbReference type="AlphaFoldDB" id="A0A9Q9AZ95"/>
<accession>A0A9Q9AZ95</accession>
<keyword evidence="2" id="KW-0479">Metal-binding</keyword>
<dbReference type="CDD" id="cd12148">
    <property type="entry name" value="fungal_TF_MHR"/>
    <property type="match status" value="1"/>
</dbReference>
<dbReference type="SMART" id="SM00066">
    <property type="entry name" value="GAL4"/>
    <property type="match status" value="1"/>
</dbReference>
<organism evidence="6 7">
    <name type="scientific">Septoria linicola</name>
    <dbReference type="NCBI Taxonomy" id="215465"/>
    <lineage>
        <taxon>Eukaryota</taxon>
        <taxon>Fungi</taxon>
        <taxon>Dikarya</taxon>
        <taxon>Ascomycota</taxon>
        <taxon>Pezizomycotina</taxon>
        <taxon>Dothideomycetes</taxon>
        <taxon>Dothideomycetidae</taxon>
        <taxon>Mycosphaerellales</taxon>
        <taxon>Mycosphaerellaceae</taxon>
        <taxon>Septoria</taxon>
    </lineage>
</organism>
<dbReference type="Pfam" id="PF00172">
    <property type="entry name" value="Zn_clus"/>
    <property type="match status" value="1"/>
</dbReference>
<keyword evidence="3" id="KW-0539">Nucleus</keyword>
<feature type="compositionally biased region" description="Basic and acidic residues" evidence="4">
    <location>
        <begin position="104"/>
        <end position="116"/>
    </location>
</feature>
<dbReference type="InterPro" id="IPR007219">
    <property type="entry name" value="XnlR_reg_dom"/>
</dbReference>